<dbReference type="PANTHER" id="PTHR43280:SF28">
    <property type="entry name" value="HTH-TYPE TRANSCRIPTIONAL ACTIVATOR RHAS"/>
    <property type="match status" value="1"/>
</dbReference>
<dbReference type="Gene3D" id="1.10.10.60">
    <property type="entry name" value="Homeodomain-like"/>
    <property type="match status" value="2"/>
</dbReference>
<dbReference type="InterPro" id="IPR000160">
    <property type="entry name" value="GGDEF_dom"/>
</dbReference>
<dbReference type="EMBL" id="AP024480">
    <property type="protein sequence ID" value="BCS82252.1"/>
    <property type="molecule type" value="Genomic_DNA"/>
</dbReference>
<evidence type="ECO:0000313" key="7">
    <source>
        <dbReference type="EMBL" id="BCS82252.1"/>
    </source>
</evidence>
<evidence type="ECO:0000256" key="1">
    <source>
        <dbReference type="ARBA" id="ARBA00023015"/>
    </source>
</evidence>
<evidence type="ECO:0000259" key="5">
    <source>
        <dbReference type="PROSITE" id="PS01124"/>
    </source>
</evidence>
<proteinExistence type="predicted"/>
<protein>
    <recommendedName>
        <fullName evidence="9">Transcriptional regulator, AraC family</fullName>
    </recommendedName>
</protein>
<dbReference type="PROSITE" id="PS01124">
    <property type="entry name" value="HTH_ARAC_FAMILY_2"/>
    <property type="match status" value="1"/>
</dbReference>
<keyword evidence="4" id="KW-1133">Transmembrane helix</keyword>
<dbReference type="PRINTS" id="PR00032">
    <property type="entry name" value="HTHARAC"/>
</dbReference>
<accession>A0ABM7NQ42</accession>
<dbReference type="PROSITE" id="PS50887">
    <property type="entry name" value="GGDEF"/>
    <property type="match status" value="1"/>
</dbReference>
<feature type="domain" description="HTH araC/xylS-type" evidence="5">
    <location>
        <begin position="680"/>
        <end position="779"/>
    </location>
</feature>
<organism evidence="7 8">
    <name type="scientific">Caldicellulosiruptor diazotrophicus</name>
    <dbReference type="NCBI Taxonomy" id="2806205"/>
    <lineage>
        <taxon>Bacteria</taxon>
        <taxon>Bacillati</taxon>
        <taxon>Bacillota</taxon>
        <taxon>Bacillota incertae sedis</taxon>
        <taxon>Caldicellulosiruptorales</taxon>
        <taxon>Caldicellulosiruptoraceae</taxon>
        <taxon>Caldicellulosiruptor</taxon>
    </lineage>
</organism>
<gene>
    <name evidence="7" type="ORF">CaldiYA01_22120</name>
</gene>
<keyword evidence="8" id="KW-1185">Reference proteome</keyword>
<feature type="domain" description="GGDEF" evidence="6">
    <location>
        <begin position="419"/>
        <end position="550"/>
    </location>
</feature>
<evidence type="ECO:0000256" key="2">
    <source>
        <dbReference type="ARBA" id="ARBA00023125"/>
    </source>
</evidence>
<dbReference type="InterPro" id="IPR020449">
    <property type="entry name" value="Tscrpt_reg_AraC-type_HTH"/>
</dbReference>
<dbReference type="SMART" id="SM00342">
    <property type="entry name" value="HTH_ARAC"/>
    <property type="match status" value="1"/>
</dbReference>
<reference evidence="7 8" key="1">
    <citation type="submission" date="2021-02" db="EMBL/GenBank/DDBJ databases">
        <title>Nitrogen-fixing ability and nitrogen fixation related genes of thermophilic fermentative bacteria in the genus Caldicellulosiruptor.</title>
        <authorList>
            <person name="Chen Y."/>
            <person name="Nishihara A."/>
            <person name="Haruta S."/>
        </authorList>
    </citation>
    <scope>NUCLEOTIDE SEQUENCE [LARGE SCALE GENOMIC DNA]</scope>
    <source>
        <strain evidence="7 8">YA01</strain>
    </source>
</reference>
<sequence length="783" mass="92583">MFNRLFSKDIYVRIVISYIIIFTIIFLAGIYTYFITYKVSEKNLYNYTESLLNQLPLRIYDEIIKPLDLIQQSINRSPFYLSIFLNSKPLENKDKIIFEIRDFCNELKFHYTNPFLIEIGIYLPRDKIVITPNFFESVELFFNYFAEPISIKRNLWFKLLSSNNYNYFSKPIFFNFNKYLGNKKKSCIVYLHTLDNWQFDKSKATLFVLLDYDKLVNFLKDISIYKQNNIFIINSNGDIIVSYNNNPNLLPIVYHLNFPVNNINNITQIKYNGKIWKCFYVVDKHYWKYIIFIPSNIFFRELSFFRFYFLLFIFVSIITGIPLIVILSQKSYHPVSEIKDILFRKLNVYKNIQLLKKKESLMLKEIAQMLVKEEEVLKRQLNDILPIIQYSFIENLLKGNILMIDKNEYKRYQLNFISEYFCVILIEVNNINELSTKISLNHELLRFIVFNVFGEILSTNSNKCFNIILSSDLFAIVLNLTNDKSEISEILRMLEHAKFFLEQNFNMHITIGVSSIKSGINSISDCYKEAEAALKYKFVAGNFKIYSFDNLPKHHYLKKNIFISSEIENKIYDAVLKGDKLAVENLLELIYEKIIQKTELTPIEAKVLCIQIVIIFENACKLINYDPSENLKDYLEEKVISQTNNETIQNFFYKIKQMFGQITEYVEKYNLTLSRKISVEKIIEYINENYSNPNLSLTSIAEEFQISPQYLSSVFKEATGQKLSEYIINIRIEKAKYLLLNSNLSINEIAQKVGYYYPTNFINAFKKRVGISPAKFRIISNKK</sequence>
<evidence type="ECO:0000259" key="6">
    <source>
        <dbReference type="PROSITE" id="PS50887"/>
    </source>
</evidence>
<dbReference type="Proteomes" id="UP000663623">
    <property type="component" value="Chromosome"/>
</dbReference>
<feature type="transmembrane region" description="Helical" evidence="4">
    <location>
        <begin position="12"/>
        <end position="34"/>
    </location>
</feature>
<dbReference type="InterPro" id="IPR009057">
    <property type="entry name" value="Homeodomain-like_sf"/>
</dbReference>
<dbReference type="PANTHER" id="PTHR43280">
    <property type="entry name" value="ARAC-FAMILY TRANSCRIPTIONAL REGULATOR"/>
    <property type="match status" value="1"/>
</dbReference>
<dbReference type="RefSeq" id="WP_207179709.1">
    <property type="nucleotide sequence ID" value="NZ_AP024480.1"/>
</dbReference>
<evidence type="ECO:0008006" key="9">
    <source>
        <dbReference type="Google" id="ProtNLM"/>
    </source>
</evidence>
<dbReference type="InterPro" id="IPR018060">
    <property type="entry name" value="HTH_AraC"/>
</dbReference>
<dbReference type="SUPFAM" id="SSF46689">
    <property type="entry name" value="Homeodomain-like"/>
    <property type="match status" value="2"/>
</dbReference>
<keyword evidence="3" id="KW-0804">Transcription</keyword>
<feature type="transmembrane region" description="Helical" evidence="4">
    <location>
        <begin position="307"/>
        <end position="327"/>
    </location>
</feature>
<evidence type="ECO:0000256" key="3">
    <source>
        <dbReference type="ARBA" id="ARBA00023163"/>
    </source>
</evidence>
<dbReference type="Pfam" id="PF12833">
    <property type="entry name" value="HTH_18"/>
    <property type="match status" value="1"/>
</dbReference>
<keyword evidence="4" id="KW-0812">Transmembrane</keyword>
<dbReference type="Gene3D" id="3.30.450.20">
    <property type="entry name" value="PAS domain"/>
    <property type="match status" value="1"/>
</dbReference>
<name>A0ABM7NQ42_9FIRM</name>
<keyword evidence="1" id="KW-0805">Transcription regulation</keyword>
<keyword evidence="4" id="KW-0472">Membrane</keyword>
<evidence type="ECO:0000313" key="8">
    <source>
        <dbReference type="Proteomes" id="UP000663623"/>
    </source>
</evidence>
<evidence type="ECO:0000256" key="4">
    <source>
        <dbReference type="SAM" id="Phobius"/>
    </source>
</evidence>
<dbReference type="PROSITE" id="PS00041">
    <property type="entry name" value="HTH_ARAC_FAMILY_1"/>
    <property type="match status" value="1"/>
</dbReference>
<keyword evidence="2" id="KW-0238">DNA-binding</keyword>
<dbReference type="InterPro" id="IPR018062">
    <property type="entry name" value="HTH_AraC-typ_CS"/>
</dbReference>